<dbReference type="AlphaFoldDB" id="A0A9P3Q109"/>
<name>A0A9P3Q109_LYOSH</name>
<dbReference type="EMBL" id="BRPK01000018">
    <property type="protein sequence ID" value="GLB44746.1"/>
    <property type="molecule type" value="Genomic_DNA"/>
</dbReference>
<dbReference type="Proteomes" id="UP001063166">
    <property type="component" value="Unassembled WGS sequence"/>
</dbReference>
<accession>A0A9P3Q109</accession>
<proteinExistence type="predicted"/>
<dbReference type="OrthoDB" id="3254222at2759"/>
<reference evidence="1" key="1">
    <citation type="submission" date="2022-07" db="EMBL/GenBank/DDBJ databases">
        <title>The genome of Lyophyllum shimeji provides insight into the initial evolution of ectomycorrhizal fungal genome.</title>
        <authorList>
            <person name="Kobayashi Y."/>
            <person name="Shibata T."/>
            <person name="Hirakawa H."/>
            <person name="Shigenobu S."/>
            <person name="Nishiyama T."/>
            <person name="Yamada A."/>
            <person name="Hasebe M."/>
            <person name="Kawaguchi M."/>
        </authorList>
    </citation>
    <scope>NUCLEOTIDE SEQUENCE</scope>
    <source>
        <strain evidence="1">AT787</strain>
    </source>
</reference>
<keyword evidence="2" id="KW-1185">Reference proteome</keyword>
<evidence type="ECO:0000313" key="1">
    <source>
        <dbReference type="EMBL" id="GLB44746.1"/>
    </source>
</evidence>
<sequence length="229" mass="25718">MASDPLQAPNSTSEILATLRANPSSWSNLIAFRPTVADSPFTDSNKDNRDAALLSLHASHQTTPENSDLPLIHYMLDQEIRYHLAADHYSSSISLACYLLSRCRSLDSGAFWAMWAGRYSNFDASKCLDVHYLYYAAGGLEKAQTYVSGCTVDAVLEGAGEGRRTWWRAFKEDYEGDEGTAFQQLKNEVSQRIEHDRMCGVSDEKVIAFVEQSWRSETARWEESLLLDA</sequence>
<gene>
    <name evidence="1" type="ORF">LshimejAT787_1800830</name>
</gene>
<evidence type="ECO:0000313" key="2">
    <source>
        <dbReference type="Proteomes" id="UP001063166"/>
    </source>
</evidence>
<protein>
    <submittedName>
        <fullName evidence="1">Uncharacterized protein</fullName>
    </submittedName>
</protein>
<comment type="caution">
    <text evidence="1">The sequence shown here is derived from an EMBL/GenBank/DDBJ whole genome shotgun (WGS) entry which is preliminary data.</text>
</comment>
<organism evidence="1 2">
    <name type="scientific">Lyophyllum shimeji</name>
    <name type="common">Hon-shimeji</name>
    <name type="synonym">Tricholoma shimeji</name>
    <dbReference type="NCBI Taxonomy" id="47721"/>
    <lineage>
        <taxon>Eukaryota</taxon>
        <taxon>Fungi</taxon>
        <taxon>Dikarya</taxon>
        <taxon>Basidiomycota</taxon>
        <taxon>Agaricomycotina</taxon>
        <taxon>Agaricomycetes</taxon>
        <taxon>Agaricomycetidae</taxon>
        <taxon>Agaricales</taxon>
        <taxon>Tricholomatineae</taxon>
        <taxon>Lyophyllaceae</taxon>
        <taxon>Lyophyllum</taxon>
    </lineage>
</organism>